<comment type="cofactor">
    <cofactor evidence="3">
        <name>Zn(2+)</name>
        <dbReference type="ChEBI" id="CHEBI:29105"/>
    </cofactor>
    <text evidence="3">Binds 1 divalent metal cation per subunit.</text>
</comment>
<dbReference type="InterPro" id="IPR006311">
    <property type="entry name" value="TAT_signal"/>
</dbReference>
<gene>
    <name evidence="5" type="ORF">SAMN02744645_1207</name>
</gene>
<evidence type="ECO:0000256" key="1">
    <source>
        <dbReference type="ARBA" id="ARBA00022801"/>
    </source>
</evidence>
<evidence type="ECO:0000313" key="6">
    <source>
        <dbReference type="Proteomes" id="UP000184000"/>
    </source>
</evidence>
<feature type="binding site" evidence="3">
    <location>
        <position position="86"/>
    </location>
    <ligand>
        <name>a divalent metal cation</name>
        <dbReference type="ChEBI" id="CHEBI:60240"/>
    </ligand>
</feature>
<dbReference type="InterPro" id="IPR051262">
    <property type="entry name" value="SMP-30/CGR1_Lactonase"/>
</dbReference>
<dbReference type="RefSeq" id="WP_073299630.1">
    <property type="nucleotide sequence ID" value="NZ_FQXA01000002.1"/>
</dbReference>
<reference evidence="5 6" key="1">
    <citation type="submission" date="2016-11" db="EMBL/GenBank/DDBJ databases">
        <authorList>
            <person name="Jaros S."/>
            <person name="Januszkiewicz K."/>
            <person name="Wedrychowicz H."/>
        </authorList>
    </citation>
    <scope>NUCLEOTIDE SEQUENCE [LARGE SCALE GENOMIC DNA]</scope>
    <source>
        <strain evidence="5 6">DSM 18231</strain>
    </source>
</reference>
<evidence type="ECO:0000256" key="3">
    <source>
        <dbReference type="PIRSR" id="PIRSR605511-2"/>
    </source>
</evidence>
<dbReference type="SUPFAM" id="SSF63829">
    <property type="entry name" value="Calcium-dependent phosphotriesterase"/>
    <property type="match status" value="1"/>
</dbReference>
<dbReference type="InterPro" id="IPR011042">
    <property type="entry name" value="6-blade_b-propeller_TolB-like"/>
</dbReference>
<accession>A0A1M5MBV4</accession>
<dbReference type="PANTHER" id="PTHR47572">
    <property type="entry name" value="LIPOPROTEIN-RELATED"/>
    <property type="match status" value="1"/>
</dbReference>
<dbReference type="GO" id="GO:0016787">
    <property type="term" value="F:hydrolase activity"/>
    <property type="evidence" value="ECO:0007669"/>
    <property type="project" value="UniProtKB-KW"/>
</dbReference>
<feature type="active site" description="Proton donor/acceptor" evidence="2">
    <location>
        <position position="286"/>
    </location>
</feature>
<proteinExistence type="predicted"/>
<feature type="binding site" evidence="3">
    <location>
        <position position="235"/>
    </location>
    <ligand>
        <name>a divalent metal cation</name>
        <dbReference type="ChEBI" id="CHEBI:60240"/>
    </ligand>
</feature>
<keyword evidence="3" id="KW-0862">Zinc</keyword>
<feature type="binding site" evidence="3">
    <location>
        <position position="178"/>
    </location>
    <ligand>
        <name>substrate</name>
    </ligand>
</feature>
<name>A0A1M5MBV4_9GAMM</name>
<dbReference type="Gene3D" id="2.120.10.30">
    <property type="entry name" value="TolB, C-terminal domain"/>
    <property type="match status" value="1"/>
</dbReference>
<dbReference type="EMBL" id="FQXA01000002">
    <property type="protein sequence ID" value="SHG74692.1"/>
    <property type="molecule type" value="Genomic_DNA"/>
</dbReference>
<protein>
    <submittedName>
        <fullName evidence="5">Gluconolactonase</fullName>
    </submittedName>
</protein>
<keyword evidence="3" id="KW-0479">Metal-binding</keyword>
<dbReference type="GeneID" id="98638399"/>
<feature type="binding site" evidence="3">
    <location>
        <position position="286"/>
    </location>
    <ligand>
        <name>a divalent metal cation</name>
        <dbReference type="ChEBI" id="CHEBI:60240"/>
    </ligand>
</feature>
<dbReference type="PRINTS" id="PR01790">
    <property type="entry name" value="SMP30FAMILY"/>
</dbReference>
<dbReference type="PROSITE" id="PS51318">
    <property type="entry name" value="TAT"/>
    <property type="match status" value="1"/>
</dbReference>
<evidence type="ECO:0000313" key="5">
    <source>
        <dbReference type="EMBL" id="SHG74692.1"/>
    </source>
</evidence>
<evidence type="ECO:0000259" key="4">
    <source>
        <dbReference type="Pfam" id="PF08450"/>
    </source>
</evidence>
<feature type="domain" description="SMP-30/Gluconolactonase/LRE-like region" evidence="4">
    <location>
        <begin position="84"/>
        <end position="351"/>
    </location>
</feature>
<sequence>MTIKFNAPLASDEPENARRSFLKSSLLFSAGVASMGSLGFSRLASAEPLTQRYPDELVEILDESFAKYRLFNASVERLATGMRWAEGPVWVGDGRYLLVSDIPENRIMRWDEITGSFDVFRQPSNHSNGLARDLQGRLLTCEGSTTNDLGRRVTRTEPDGSITVLADQFEGKRFNSPNDLAVRGDGSIWFTDPPFQTGNYYEGHKIQTELADAVYRIDGETGAVTRVIDSISGPNGLCFSPDQKTLYVVEGRAKPNRLVWAYPVNANGTLGERRKHIEASAYGALDGIKCDEDGNLWCGWGSSGAPEAVTADLDGVMIFNPAGKAIGKIRLPERCANLCFGGAKGNRLFMAGSHSLYALYVNTRDASFGKYGS</sequence>
<dbReference type="InterPro" id="IPR013658">
    <property type="entry name" value="SGL"/>
</dbReference>
<organism evidence="5 6">
    <name type="scientific">Stutzerimonas xanthomarina DSM 18231</name>
    <dbReference type="NCBI Taxonomy" id="1403346"/>
    <lineage>
        <taxon>Bacteria</taxon>
        <taxon>Pseudomonadati</taxon>
        <taxon>Pseudomonadota</taxon>
        <taxon>Gammaproteobacteria</taxon>
        <taxon>Pseudomonadales</taxon>
        <taxon>Pseudomonadaceae</taxon>
        <taxon>Stutzerimonas</taxon>
    </lineage>
</organism>
<dbReference type="Proteomes" id="UP000184000">
    <property type="component" value="Unassembled WGS sequence"/>
</dbReference>
<dbReference type="PANTHER" id="PTHR47572:SF4">
    <property type="entry name" value="LACTONASE DRP35"/>
    <property type="match status" value="1"/>
</dbReference>
<dbReference type="GO" id="GO:0046872">
    <property type="term" value="F:metal ion binding"/>
    <property type="evidence" value="ECO:0007669"/>
    <property type="project" value="UniProtKB-KW"/>
</dbReference>
<dbReference type="AlphaFoldDB" id="A0A1M5MBV4"/>
<dbReference type="InterPro" id="IPR005511">
    <property type="entry name" value="SMP-30"/>
</dbReference>
<evidence type="ECO:0000256" key="2">
    <source>
        <dbReference type="PIRSR" id="PIRSR605511-1"/>
    </source>
</evidence>
<dbReference type="Pfam" id="PF08450">
    <property type="entry name" value="SGL"/>
    <property type="match status" value="1"/>
</dbReference>
<keyword evidence="1" id="KW-0378">Hydrolase</keyword>